<dbReference type="FunFam" id="3.30.565.10:FF:000037">
    <property type="entry name" value="Hybrid sensor histidine kinase/response regulator"/>
    <property type="match status" value="1"/>
</dbReference>
<feature type="domain" description="HTH araC/xylS-type" evidence="13">
    <location>
        <begin position="1288"/>
        <end position="1387"/>
    </location>
</feature>
<dbReference type="Pfam" id="PF07495">
    <property type="entry name" value="Y_Y_Y"/>
    <property type="match status" value="1"/>
</dbReference>
<keyword evidence="7" id="KW-0067">ATP-binding</keyword>
<dbReference type="GO" id="GO:0043565">
    <property type="term" value="F:sequence-specific DNA binding"/>
    <property type="evidence" value="ECO:0007669"/>
    <property type="project" value="InterPro"/>
</dbReference>
<keyword evidence="4" id="KW-0808">Transferase</keyword>
<evidence type="ECO:0000256" key="6">
    <source>
        <dbReference type="ARBA" id="ARBA00022777"/>
    </source>
</evidence>
<dbReference type="InterPro" id="IPR036097">
    <property type="entry name" value="HisK_dim/P_sf"/>
</dbReference>
<reference evidence="16 17" key="1">
    <citation type="submission" date="2019-08" db="EMBL/GenBank/DDBJ databases">
        <title>Seonamhaeicola sediminis sp. nov., isolated from marine sediment.</title>
        <authorList>
            <person name="Cao W.R."/>
        </authorList>
    </citation>
    <scope>NUCLEOTIDE SEQUENCE [LARGE SCALE GENOMIC DNA]</scope>
    <source>
        <strain evidence="16 17">1505</strain>
    </source>
</reference>
<keyword evidence="6" id="KW-0418">Kinase</keyword>
<dbReference type="Pfam" id="PF00512">
    <property type="entry name" value="HisKA"/>
    <property type="match status" value="1"/>
</dbReference>
<dbReference type="PANTHER" id="PTHR43547">
    <property type="entry name" value="TWO-COMPONENT HISTIDINE KINASE"/>
    <property type="match status" value="1"/>
</dbReference>
<dbReference type="GO" id="GO:0000155">
    <property type="term" value="F:phosphorelay sensor kinase activity"/>
    <property type="evidence" value="ECO:0007669"/>
    <property type="project" value="InterPro"/>
</dbReference>
<dbReference type="InterPro" id="IPR011006">
    <property type="entry name" value="CheY-like_superfamily"/>
</dbReference>
<dbReference type="SMART" id="SM00388">
    <property type="entry name" value="HisKA"/>
    <property type="match status" value="1"/>
</dbReference>
<dbReference type="InterPro" id="IPR001789">
    <property type="entry name" value="Sig_transdc_resp-reg_receiver"/>
</dbReference>
<dbReference type="SUPFAM" id="SSF52172">
    <property type="entry name" value="CheY-like"/>
    <property type="match status" value="1"/>
</dbReference>
<dbReference type="Gene3D" id="1.10.10.60">
    <property type="entry name" value="Homeodomain-like"/>
    <property type="match status" value="2"/>
</dbReference>
<dbReference type="Gene3D" id="3.40.50.2300">
    <property type="match status" value="1"/>
</dbReference>
<dbReference type="Pfam" id="PF07494">
    <property type="entry name" value="Reg_prop"/>
    <property type="match status" value="6"/>
</dbReference>
<dbReference type="FunFam" id="2.60.40.10:FF:000791">
    <property type="entry name" value="Two-component system sensor histidine kinase/response regulator"/>
    <property type="match status" value="1"/>
</dbReference>
<dbReference type="InterPro" id="IPR011123">
    <property type="entry name" value="Y_Y_Y"/>
</dbReference>
<dbReference type="EC" id="2.7.13.3" evidence="2"/>
<organism evidence="16 17">
    <name type="scientific">Seonamhaeicola maritimus</name>
    <dbReference type="NCBI Taxonomy" id="2591822"/>
    <lineage>
        <taxon>Bacteria</taxon>
        <taxon>Pseudomonadati</taxon>
        <taxon>Bacteroidota</taxon>
        <taxon>Flavobacteriia</taxon>
        <taxon>Flavobacteriales</taxon>
        <taxon>Flavobacteriaceae</taxon>
    </lineage>
</organism>
<feature type="modified residue" description="4-aspartylphosphate" evidence="12">
    <location>
        <position position="1189"/>
    </location>
</feature>
<evidence type="ECO:0000256" key="1">
    <source>
        <dbReference type="ARBA" id="ARBA00000085"/>
    </source>
</evidence>
<keyword evidence="8" id="KW-0902">Two-component regulatory system</keyword>
<dbReference type="SUPFAM" id="SSF47384">
    <property type="entry name" value="Homodimeric domain of signal transducing histidine kinase"/>
    <property type="match status" value="1"/>
</dbReference>
<dbReference type="SMART" id="SM00387">
    <property type="entry name" value="HATPase_c"/>
    <property type="match status" value="1"/>
</dbReference>
<dbReference type="InterPro" id="IPR015943">
    <property type="entry name" value="WD40/YVTN_repeat-like_dom_sf"/>
</dbReference>
<dbReference type="Pfam" id="PF00072">
    <property type="entry name" value="Response_reg"/>
    <property type="match status" value="1"/>
</dbReference>
<evidence type="ECO:0000259" key="13">
    <source>
        <dbReference type="PROSITE" id="PS01124"/>
    </source>
</evidence>
<dbReference type="InterPro" id="IPR036890">
    <property type="entry name" value="HATPase_C_sf"/>
</dbReference>
<dbReference type="Gene3D" id="2.60.40.10">
    <property type="entry name" value="Immunoglobulins"/>
    <property type="match status" value="1"/>
</dbReference>
<proteinExistence type="predicted"/>
<dbReference type="PANTHER" id="PTHR43547:SF2">
    <property type="entry name" value="HYBRID SIGNAL TRANSDUCTION HISTIDINE KINASE C"/>
    <property type="match status" value="1"/>
</dbReference>
<comment type="catalytic activity">
    <reaction evidence="1">
        <text>ATP + protein L-histidine = ADP + protein N-phospho-L-histidine.</text>
        <dbReference type="EC" id="2.7.13.3"/>
    </reaction>
</comment>
<evidence type="ECO:0000256" key="12">
    <source>
        <dbReference type="PROSITE-ProRule" id="PRU00169"/>
    </source>
</evidence>
<dbReference type="Pfam" id="PF02518">
    <property type="entry name" value="HATPase_c"/>
    <property type="match status" value="1"/>
</dbReference>
<dbReference type="InterPro" id="IPR004358">
    <property type="entry name" value="Sig_transdc_His_kin-like_C"/>
</dbReference>
<dbReference type="PROSITE" id="PS50109">
    <property type="entry name" value="HIS_KIN"/>
    <property type="match status" value="1"/>
</dbReference>
<evidence type="ECO:0000256" key="8">
    <source>
        <dbReference type="ARBA" id="ARBA00023012"/>
    </source>
</evidence>
<dbReference type="CDD" id="cd17574">
    <property type="entry name" value="REC_OmpR"/>
    <property type="match status" value="1"/>
</dbReference>
<dbReference type="SUPFAM" id="SSF46689">
    <property type="entry name" value="Homeodomain-like"/>
    <property type="match status" value="1"/>
</dbReference>
<evidence type="ECO:0000259" key="15">
    <source>
        <dbReference type="PROSITE" id="PS50110"/>
    </source>
</evidence>
<dbReference type="InterPro" id="IPR013783">
    <property type="entry name" value="Ig-like_fold"/>
</dbReference>
<dbReference type="InterPro" id="IPR011110">
    <property type="entry name" value="Reg_prop"/>
</dbReference>
<evidence type="ECO:0000259" key="14">
    <source>
        <dbReference type="PROSITE" id="PS50109"/>
    </source>
</evidence>
<evidence type="ECO:0000256" key="10">
    <source>
        <dbReference type="ARBA" id="ARBA00023125"/>
    </source>
</evidence>
<keyword evidence="10" id="KW-0238">DNA-binding</keyword>
<feature type="domain" description="Histidine kinase" evidence="14">
    <location>
        <begin position="868"/>
        <end position="1099"/>
    </location>
</feature>
<dbReference type="InterPro" id="IPR003661">
    <property type="entry name" value="HisK_dim/P_dom"/>
</dbReference>
<dbReference type="InterPro" id="IPR009057">
    <property type="entry name" value="Homeodomain-like_sf"/>
</dbReference>
<evidence type="ECO:0000256" key="9">
    <source>
        <dbReference type="ARBA" id="ARBA00023015"/>
    </source>
</evidence>
<keyword evidence="3 12" id="KW-0597">Phosphoprotein</keyword>
<dbReference type="GO" id="GO:0003700">
    <property type="term" value="F:DNA-binding transcription factor activity"/>
    <property type="evidence" value="ECO:0007669"/>
    <property type="project" value="InterPro"/>
</dbReference>
<dbReference type="SMART" id="SM00448">
    <property type="entry name" value="REC"/>
    <property type="match status" value="1"/>
</dbReference>
<dbReference type="Gene3D" id="1.10.287.130">
    <property type="match status" value="1"/>
</dbReference>
<sequence>MSSISIFGQAPELKFEHFVDEKGLAQNSIMNVLQDLDGFLWIGTPNGLYKYDGNQYKVYRHQTNDSLSISNNSIYELELDIHGNILIGTGSGLCKFDRLKETFSTFPGDLKNGRISAIYPEKDGGLWVGTLHSGLYHLKADDSYGNDPEHYTHQLSKSTSIDSDKVQSITKDHEGNLWVGTFTGLNKMYETKSGNGFLQIEEVNEEIKSLFVDERGELWIGLRGARLFRIMDPANFKTGNSKGIKKYAFNNDVGNDISEISGLIAINKALGDNLWLGIHGYGLCWFNPETEEFKLYIPNVLNPESISSNNVETILVDRTNVLWVGTEEGGLNKCDLEKKNILFFGKNGLTKNSLSDPSVNAIISDTENSIMVATQNGLNKIVFDDGSYENPSYKHLYVDEKLAKSDFGIKQPVYSIIKDKDDDYWLGCSAGIVHMKADDAEKKFSFTATGLNMNEVFSVLEDSNGVLWFGSMLDGLVKWKKKLLPNSNQFDFSNAVHYLPNPNDKYSINAKEITCIYEDRKGNVWVGTQRGGINLVVPGKKGEPDRFVSYQHNPEDSNSLSHNSVYSIHEDALGNFWIGTFGGGLNKMTFPLVGDAAPTFKHYTEHEGLADNAVYGILEDGTGKLWISTDHGISYFDPKKEVFKNLRKDDGLQSNNFRMNAYFKNKNGYLLFGGLRGLNIFHPSNLKENTIPPEVKITSLKIKNEEIKVGQEYNGRVILNKSLSHINESVNLKHHENTLTFEFAALHYAVPEKNNFRFKLEGFDKEWESRKNISFAHYTNLSPGNYVFKVQASNNDGFWTDEDAILELKINPPFWLTNWAYLLYTLLFLAFVWSINSYSNMKSQQKASLKLQKEIEEVNRLKLQFFTNISHELKTPITLILNPLEEVLESVSNNIDLKSSLKIIQRNANSLLRLVNQLMEFRKIEVGETQLRATKSNLINFVREITFSFRASAKKKRVEISFESQLYDASIWFDWDKLEKILNNLIYNAIKFTTSEGEITVRVKKPKHSKIDIVGRELSVEYIQIEIEDNGIGIHKDKLPYIFQRFYQVNQTSKKNSDRGSGIGLAITKDLVDLHHGSIEVDSEENKGTCFTIKLPLGNEHLLSDEMVEISSSEPLSEEEMDESFDANDEQGYKKDEDRYTILVVDDNDDIRTIVKNGLVKKYHVLEAIHGKEALNVALKEMPDLIITDVLMPEMDGIEFCTELRNNLRTSHIPIIMLTALNSVEHRIKGVESGADVYIPKPFNMKLLEVRTDKLIESREIIRKRFQTEKELTPEEITLNSLDEGFLNKIMSLMEENMADESYWIDELAADMNTSRSTFFRKLKKLTGQTPNEFIRLVRLKRAAQLLEQNKLNIAQVSYMVGFNDPNYFGKCFKKFFGESPSSFIKKTTVS</sequence>
<keyword evidence="17" id="KW-1185">Reference proteome</keyword>
<keyword evidence="5" id="KW-0547">Nucleotide-binding</keyword>
<dbReference type="SMART" id="SM00342">
    <property type="entry name" value="HTH_ARAC"/>
    <property type="match status" value="1"/>
</dbReference>
<dbReference type="CDD" id="cd00082">
    <property type="entry name" value="HisKA"/>
    <property type="match status" value="1"/>
</dbReference>
<evidence type="ECO:0000313" key="17">
    <source>
        <dbReference type="Proteomes" id="UP000321080"/>
    </source>
</evidence>
<dbReference type="InterPro" id="IPR003594">
    <property type="entry name" value="HATPase_dom"/>
</dbReference>
<evidence type="ECO:0000313" key="16">
    <source>
        <dbReference type="EMBL" id="TXG38648.1"/>
    </source>
</evidence>
<evidence type="ECO:0000256" key="5">
    <source>
        <dbReference type="ARBA" id="ARBA00022741"/>
    </source>
</evidence>
<dbReference type="Gene3D" id="2.130.10.10">
    <property type="entry name" value="YVTN repeat-like/Quinoprotein amine dehydrogenase"/>
    <property type="match status" value="5"/>
</dbReference>
<accession>A0A5C7GJV1</accession>
<dbReference type="EMBL" id="VRKQ01000008">
    <property type="protein sequence ID" value="TXG38648.1"/>
    <property type="molecule type" value="Genomic_DNA"/>
</dbReference>
<keyword evidence="9" id="KW-0805">Transcription regulation</keyword>
<keyword evidence="11" id="KW-0804">Transcription</keyword>
<dbReference type="InterPro" id="IPR018060">
    <property type="entry name" value="HTH_AraC"/>
</dbReference>
<gene>
    <name evidence="16" type="ORF">FUA22_01830</name>
</gene>
<dbReference type="PROSITE" id="PS50110">
    <property type="entry name" value="RESPONSE_REGULATORY"/>
    <property type="match status" value="1"/>
</dbReference>
<dbReference type="SUPFAM" id="SSF63829">
    <property type="entry name" value="Calcium-dependent phosphotriesterase"/>
    <property type="match status" value="3"/>
</dbReference>
<evidence type="ECO:0000256" key="4">
    <source>
        <dbReference type="ARBA" id="ARBA00022679"/>
    </source>
</evidence>
<dbReference type="GO" id="GO:0005524">
    <property type="term" value="F:ATP binding"/>
    <property type="evidence" value="ECO:0007669"/>
    <property type="project" value="UniProtKB-KW"/>
</dbReference>
<dbReference type="SUPFAM" id="SSF55874">
    <property type="entry name" value="ATPase domain of HSP90 chaperone/DNA topoisomerase II/histidine kinase"/>
    <property type="match status" value="1"/>
</dbReference>
<dbReference type="PROSITE" id="PS00041">
    <property type="entry name" value="HTH_ARAC_FAMILY_1"/>
    <property type="match status" value="1"/>
</dbReference>
<evidence type="ECO:0000256" key="11">
    <source>
        <dbReference type="ARBA" id="ARBA00023163"/>
    </source>
</evidence>
<name>A0A5C7GJV1_9FLAO</name>
<dbReference type="InterPro" id="IPR018062">
    <property type="entry name" value="HTH_AraC-typ_CS"/>
</dbReference>
<evidence type="ECO:0000256" key="7">
    <source>
        <dbReference type="ARBA" id="ARBA00022840"/>
    </source>
</evidence>
<dbReference type="InterPro" id="IPR005467">
    <property type="entry name" value="His_kinase_dom"/>
</dbReference>
<dbReference type="Pfam" id="PF12833">
    <property type="entry name" value="HTH_18"/>
    <property type="match status" value="1"/>
</dbReference>
<comment type="caution">
    <text evidence="16">The sequence shown here is derived from an EMBL/GenBank/DDBJ whole genome shotgun (WGS) entry which is preliminary data.</text>
</comment>
<dbReference type="Gene3D" id="3.30.565.10">
    <property type="entry name" value="Histidine kinase-like ATPase, C-terminal domain"/>
    <property type="match status" value="1"/>
</dbReference>
<dbReference type="PROSITE" id="PS01124">
    <property type="entry name" value="HTH_ARAC_FAMILY_2"/>
    <property type="match status" value="1"/>
</dbReference>
<protein>
    <recommendedName>
        <fullName evidence="2">histidine kinase</fullName>
        <ecNumber evidence="2">2.7.13.3</ecNumber>
    </recommendedName>
</protein>
<feature type="domain" description="Response regulatory" evidence="15">
    <location>
        <begin position="1141"/>
        <end position="1256"/>
    </location>
</feature>
<dbReference type="RefSeq" id="WP_147766005.1">
    <property type="nucleotide sequence ID" value="NZ_VRKQ01000008.1"/>
</dbReference>
<dbReference type="Proteomes" id="UP000321080">
    <property type="component" value="Unassembled WGS sequence"/>
</dbReference>
<dbReference type="OrthoDB" id="358279at2"/>
<dbReference type="FunFam" id="1.10.10.60:FF:000284">
    <property type="entry name" value="Two-component system sensor histidine kinase/response regulator"/>
    <property type="match status" value="1"/>
</dbReference>
<evidence type="ECO:0000256" key="2">
    <source>
        <dbReference type="ARBA" id="ARBA00012438"/>
    </source>
</evidence>
<dbReference type="PRINTS" id="PR00344">
    <property type="entry name" value="BCTRLSENSOR"/>
</dbReference>
<evidence type="ECO:0000256" key="3">
    <source>
        <dbReference type="ARBA" id="ARBA00022553"/>
    </source>
</evidence>
<dbReference type="FunFam" id="1.10.287.130:FF:000045">
    <property type="entry name" value="Two-component system sensor histidine kinase/response regulator"/>
    <property type="match status" value="1"/>
</dbReference>